<dbReference type="EMBL" id="NXGE01000008">
    <property type="protein sequence ID" value="PRM92697.1"/>
    <property type="molecule type" value="Genomic_DNA"/>
</dbReference>
<evidence type="ECO:0000256" key="2">
    <source>
        <dbReference type="ARBA" id="ARBA00009677"/>
    </source>
</evidence>
<dbReference type="Pfam" id="PF06429">
    <property type="entry name" value="Flg_bbr_C"/>
    <property type="match status" value="1"/>
</dbReference>
<dbReference type="InterPro" id="IPR037925">
    <property type="entry name" value="FlgE/F/G-like"/>
</dbReference>
<accession>A0A2S9T1H7</accession>
<dbReference type="NCBIfam" id="TIGR03506">
    <property type="entry name" value="FlgEFG_subfam"/>
    <property type="match status" value="1"/>
</dbReference>
<comment type="caution">
    <text evidence="6">The sequence shown here is derived from an EMBL/GenBank/DDBJ whole genome shotgun (WGS) entry which is preliminary data.</text>
</comment>
<dbReference type="GO" id="GO:0071978">
    <property type="term" value="P:bacterial-type flagellum-dependent swarming motility"/>
    <property type="evidence" value="ECO:0007669"/>
    <property type="project" value="TreeGrafter"/>
</dbReference>
<reference evidence="6 7" key="1">
    <citation type="submission" date="2017-09" db="EMBL/GenBank/DDBJ databases">
        <title>Reassesment of A. cryaerophilus.</title>
        <authorList>
            <person name="Perez-Cataluna A."/>
            <person name="Collado L."/>
            <person name="Salgado O."/>
            <person name="Lefinanco V."/>
            <person name="Figueras M.J."/>
        </authorList>
    </citation>
    <scope>NUCLEOTIDE SEQUENCE [LARGE SCALE GENOMIC DNA]</scope>
    <source>
        <strain evidence="6 7">LMG 10210</strain>
    </source>
</reference>
<dbReference type="STRING" id="28198.GCA_001572855_01369"/>
<gene>
    <name evidence="6" type="ORF">CJ673_09905</name>
</gene>
<organism evidence="6 7">
    <name type="scientific">Aliarcobacter cryaerophilus</name>
    <dbReference type="NCBI Taxonomy" id="28198"/>
    <lineage>
        <taxon>Bacteria</taxon>
        <taxon>Pseudomonadati</taxon>
        <taxon>Campylobacterota</taxon>
        <taxon>Epsilonproteobacteria</taxon>
        <taxon>Campylobacterales</taxon>
        <taxon>Arcobacteraceae</taxon>
        <taxon>Aliarcobacter</taxon>
    </lineage>
</organism>
<name>A0A2S9T1H7_9BACT</name>
<comment type="similarity">
    <text evidence="2 4">Belongs to the flagella basal body rod proteins family.</text>
</comment>
<evidence type="ECO:0000259" key="5">
    <source>
        <dbReference type="Pfam" id="PF06429"/>
    </source>
</evidence>
<dbReference type="InterPro" id="IPR010930">
    <property type="entry name" value="Flg_bb/hook_C_dom"/>
</dbReference>
<dbReference type="PANTHER" id="PTHR30435">
    <property type="entry name" value="FLAGELLAR PROTEIN"/>
    <property type="match status" value="1"/>
</dbReference>
<feature type="domain" description="Flagellar basal-body/hook protein C-terminal" evidence="5">
    <location>
        <begin position="177"/>
        <end position="220"/>
    </location>
</feature>
<dbReference type="AlphaFoldDB" id="A0A2S9T1H7"/>
<comment type="subcellular location">
    <subcellularLocation>
        <location evidence="1 4">Bacterial flagellum basal body</location>
    </subcellularLocation>
</comment>
<dbReference type="Proteomes" id="UP000238281">
    <property type="component" value="Unassembled WGS sequence"/>
</dbReference>
<dbReference type="GO" id="GO:0009425">
    <property type="term" value="C:bacterial-type flagellum basal body"/>
    <property type="evidence" value="ECO:0007669"/>
    <property type="project" value="UniProtKB-SubCell"/>
</dbReference>
<dbReference type="InterPro" id="IPR020013">
    <property type="entry name" value="Flagellar_FlgE/F/G"/>
</dbReference>
<evidence type="ECO:0000313" key="7">
    <source>
        <dbReference type="Proteomes" id="UP000238281"/>
    </source>
</evidence>
<evidence type="ECO:0000256" key="1">
    <source>
        <dbReference type="ARBA" id="ARBA00004117"/>
    </source>
</evidence>
<evidence type="ECO:0000256" key="3">
    <source>
        <dbReference type="ARBA" id="ARBA00023143"/>
    </source>
</evidence>
<keyword evidence="3 4" id="KW-0975">Bacterial flagellum</keyword>
<sequence length="222" mass="23941">MSELSKYGSRVTDRYTITQTGSGMHIVEKASATGFAQAVNSGTVSPSSTLMPYPEWKLNADLIETNPDYSGRKGAGAEFMEITTRVDQLSSHDSLQLRLDKLDISDSKFGSFSVDDTGLITIKDGGVEFAVGQLSIARFTNNRGLEASGGNNFRATQESGNAIYSTNNNNTDGVMGKALEISKADLSESLVNLMVFQRAFEANAKSITTSDELLSTLINLKR</sequence>
<protein>
    <recommendedName>
        <fullName evidence="5">Flagellar basal-body/hook protein C-terminal domain-containing protein</fullName>
    </recommendedName>
</protein>
<dbReference type="PANTHER" id="PTHR30435:SF19">
    <property type="entry name" value="FLAGELLAR BASAL-BODY ROD PROTEIN FLGG"/>
    <property type="match status" value="1"/>
</dbReference>
<dbReference type="SUPFAM" id="SSF117143">
    <property type="entry name" value="Flagellar hook protein flgE"/>
    <property type="match status" value="1"/>
</dbReference>
<evidence type="ECO:0000313" key="6">
    <source>
        <dbReference type="EMBL" id="PRM92697.1"/>
    </source>
</evidence>
<evidence type="ECO:0000256" key="4">
    <source>
        <dbReference type="RuleBase" id="RU362116"/>
    </source>
</evidence>
<proteinExistence type="inferred from homology"/>